<dbReference type="EMBL" id="CP025543">
    <property type="protein sequence ID" value="AUM62865.1"/>
    <property type="molecule type" value="Genomic_DNA"/>
</dbReference>
<dbReference type="CDD" id="cd11527">
    <property type="entry name" value="NTP-PPase_dUTPase"/>
    <property type="match status" value="1"/>
</dbReference>
<dbReference type="Pfam" id="PF08761">
    <property type="entry name" value="dUTPase_2"/>
    <property type="match status" value="1"/>
</dbReference>
<protein>
    <submittedName>
        <fullName evidence="1">dUTP diphosphatase</fullName>
    </submittedName>
</protein>
<dbReference type="PIRSF" id="PIRSF030140">
    <property type="entry name" value="UCP030140"/>
    <property type="match status" value="1"/>
</dbReference>
<name>A0A2K9LWX0_SPISQ</name>
<dbReference type="InterPro" id="IPR014871">
    <property type="entry name" value="dUTPase/dCTP_pyrophosphatase"/>
</dbReference>
<sequence>MLTNEHLIYLKDKQIILDNYIIETKNIVVNEEIQKKKIIAFLVEVSEFINEYRSFKYWSNKGPSERTVILEELIDCLHFIISLGTNIDFDFSQFNNKIKTADNIDQWSINVYRKALIFEEKLDAQSYDYLLEEFLSITYILDITNDEILEVYNKKNEINFSRQDSGY</sequence>
<dbReference type="KEGG" id="smoo:SMONO_v1c06160"/>
<dbReference type="Proteomes" id="UP000234790">
    <property type="component" value="Chromosome"/>
</dbReference>
<evidence type="ECO:0000313" key="1">
    <source>
        <dbReference type="EMBL" id="AUM62865.1"/>
    </source>
</evidence>
<dbReference type="SUPFAM" id="SSF101386">
    <property type="entry name" value="all-alpha NTP pyrophosphatases"/>
    <property type="match status" value="1"/>
</dbReference>
<dbReference type="RefSeq" id="WP_101780912.1">
    <property type="nucleotide sequence ID" value="NZ_CP025543.1"/>
</dbReference>
<dbReference type="Gene3D" id="1.10.4010.10">
    <property type="entry name" value="Type II deoxyuridine triphosphatase"/>
    <property type="match status" value="1"/>
</dbReference>
<dbReference type="OrthoDB" id="5506143at2"/>
<dbReference type="AlphaFoldDB" id="A0A2K9LWX0"/>
<keyword evidence="2" id="KW-1185">Reference proteome</keyword>
<dbReference type="InterPro" id="IPR016947">
    <property type="entry name" value="UCP030140"/>
</dbReference>
<reference evidence="1 2" key="1">
    <citation type="submission" date="2017-12" db="EMBL/GenBank/DDBJ databases">
        <title>Complete genome sequence of Spiroplasma monobiae MQ-1 (ATCC 33825).</title>
        <authorList>
            <person name="Tsai Y.-M."/>
            <person name="Lo W.-S."/>
            <person name="Wu P.-S."/>
            <person name="Cho S.-T."/>
            <person name="Kuo C.-H."/>
        </authorList>
    </citation>
    <scope>NUCLEOTIDE SEQUENCE [LARGE SCALE GENOMIC DNA]</scope>
    <source>
        <strain evidence="1 2">MQ-1</strain>
    </source>
</reference>
<gene>
    <name evidence="1" type="ORF">SMONO_v1c06160</name>
</gene>
<accession>A0A2K9LWX0</accession>
<proteinExistence type="predicted"/>
<organism evidence="1 2">
    <name type="scientific">Spiroplasma monobiae MQ-1</name>
    <dbReference type="NCBI Taxonomy" id="1336748"/>
    <lineage>
        <taxon>Bacteria</taxon>
        <taxon>Bacillati</taxon>
        <taxon>Mycoplasmatota</taxon>
        <taxon>Mollicutes</taxon>
        <taxon>Entomoplasmatales</taxon>
        <taxon>Spiroplasmataceae</taxon>
        <taxon>Spiroplasma</taxon>
    </lineage>
</organism>
<evidence type="ECO:0000313" key="2">
    <source>
        <dbReference type="Proteomes" id="UP000234790"/>
    </source>
</evidence>